<evidence type="ECO:0000313" key="1">
    <source>
        <dbReference type="EMBL" id="SHF27500.1"/>
    </source>
</evidence>
<reference evidence="1 2" key="1">
    <citation type="submission" date="2016-11" db="EMBL/GenBank/DDBJ databases">
        <authorList>
            <person name="Jaros S."/>
            <person name="Januszkiewicz K."/>
            <person name="Wedrychowicz H."/>
        </authorList>
    </citation>
    <scope>NUCLEOTIDE SEQUENCE [LARGE SCALE GENOMIC DNA]</scope>
    <source>
        <strain evidence="1 2">DSM 18119</strain>
    </source>
</reference>
<dbReference type="Proteomes" id="UP000184048">
    <property type="component" value="Unassembled WGS sequence"/>
</dbReference>
<proteinExistence type="predicted"/>
<accession>A0A1M5AB07</accession>
<name>A0A1M5AB07_9BACT</name>
<protein>
    <submittedName>
        <fullName evidence="1">Uncharacterized protein</fullName>
    </submittedName>
</protein>
<dbReference type="EMBL" id="FQUU01000008">
    <property type="protein sequence ID" value="SHF27500.1"/>
    <property type="molecule type" value="Genomic_DNA"/>
</dbReference>
<evidence type="ECO:0000313" key="2">
    <source>
        <dbReference type="Proteomes" id="UP000184048"/>
    </source>
</evidence>
<gene>
    <name evidence="1" type="ORF">SAMN02745131_02216</name>
</gene>
<organism evidence="1 2">
    <name type="scientific">Flavisolibacter ginsengisoli DSM 18119</name>
    <dbReference type="NCBI Taxonomy" id="1121884"/>
    <lineage>
        <taxon>Bacteria</taxon>
        <taxon>Pseudomonadati</taxon>
        <taxon>Bacteroidota</taxon>
        <taxon>Chitinophagia</taxon>
        <taxon>Chitinophagales</taxon>
        <taxon>Chitinophagaceae</taxon>
        <taxon>Flavisolibacter</taxon>
    </lineage>
</organism>
<dbReference type="STRING" id="1121884.SAMN02745131_02216"/>
<sequence length="68" mass="7875">MVNAYNLCLDRSKQANKCSGCDYCRQSIKENNAPDSLPVIGLYAAEASTYYQYFQSWFYSENQDKKKI</sequence>
<dbReference type="AlphaFoldDB" id="A0A1M5AB07"/>
<keyword evidence="2" id="KW-1185">Reference proteome</keyword>